<dbReference type="Proteomes" id="UP001152888">
    <property type="component" value="Unassembled WGS sequence"/>
</dbReference>
<gene>
    <name evidence="2" type="ORF">ACAOBT_LOCUS33248</name>
</gene>
<keyword evidence="1" id="KW-0812">Transmembrane</keyword>
<organism evidence="2 3">
    <name type="scientific">Acanthoscelides obtectus</name>
    <name type="common">Bean weevil</name>
    <name type="synonym">Bruchus obtectus</name>
    <dbReference type="NCBI Taxonomy" id="200917"/>
    <lineage>
        <taxon>Eukaryota</taxon>
        <taxon>Metazoa</taxon>
        <taxon>Ecdysozoa</taxon>
        <taxon>Arthropoda</taxon>
        <taxon>Hexapoda</taxon>
        <taxon>Insecta</taxon>
        <taxon>Pterygota</taxon>
        <taxon>Neoptera</taxon>
        <taxon>Endopterygota</taxon>
        <taxon>Coleoptera</taxon>
        <taxon>Polyphaga</taxon>
        <taxon>Cucujiformia</taxon>
        <taxon>Chrysomeloidea</taxon>
        <taxon>Chrysomelidae</taxon>
        <taxon>Bruchinae</taxon>
        <taxon>Bruchini</taxon>
        <taxon>Acanthoscelides</taxon>
    </lineage>
</organism>
<dbReference type="OrthoDB" id="6617202at2759"/>
<dbReference type="AlphaFoldDB" id="A0A9P0Q6T7"/>
<evidence type="ECO:0000313" key="3">
    <source>
        <dbReference type="Proteomes" id="UP001152888"/>
    </source>
</evidence>
<evidence type="ECO:0000256" key="1">
    <source>
        <dbReference type="SAM" id="Phobius"/>
    </source>
</evidence>
<reference evidence="2" key="1">
    <citation type="submission" date="2022-03" db="EMBL/GenBank/DDBJ databases">
        <authorList>
            <person name="Sayadi A."/>
        </authorList>
    </citation>
    <scope>NUCLEOTIDE SEQUENCE</scope>
</reference>
<evidence type="ECO:0000313" key="2">
    <source>
        <dbReference type="EMBL" id="CAH2013164.1"/>
    </source>
</evidence>
<feature type="transmembrane region" description="Helical" evidence="1">
    <location>
        <begin position="20"/>
        <end position="38"/>
    </location>
</feature>
<keyword evidence="3" id="KW-1185">Reference proteome</keyword>
<keyword evidence="1" id="KW-1133">Transmembrane helix</keyword>
<sequence length="54" mass="5853">MCNFKTVATQSSGFSLKNGNINIGCFILGLDVLILSVMRTSALSAYHTIFDILI</sequence>
<proteinExistence type="predicted"/>
<dbReference type="EMBL" id="CAKOFQ010008277">
    <property type="protein sequence ID" value="CAH2013164.1"/>
    <property type="molecule type" value="Genomic_DNA"/>
</dbReference>
<keyword evidence="1" id="KW-0472">Membrane</keyword>
<protein>
    <submittedName>
        <fullName evidence="2">Uncharacterized protein</fullName>
    </submittedName>
</protein>
<name>A0A9P0Q6T7_ACAOB</name>
<accession>A0A9P0Q6T7</accession>
<comment type="caution">
    <text evidence="2">The sequence shown here is derived from an EMBL/GenBank/DDBJ whole genome shotgun (WGS) entry which is preliminary data.</text>
</comment>